<organism evidence="1 2">
    <name type="scientific">Clostridium butyricum E4 str. BoNT E BL5262</name>
    <dbReference type="NCBI Taxonomy" id="632245"/>
    <lineage>
        <taxon>Bacteria</taxon>
        <taxon>Bacillati</taxon>
        <taxon>Bacillota</taxon>
        <taxon>Clostridia</taxon>
        <taxon>Eubacteriales</taxon>
        <taxon>Clostridiaceae</taxon>
        <taxon>Clostridium</taxon>
    </lineage>
</organism>
<dbReference type="EMBL" id="ACOM01000005">
    <property type="protein sequence ID" value="EEP54447.1"/>
    <property type="molecule type" value="Genomic_DNA"/>
</dbReference>
<accession>C4IFD2</accession>
<keyword evidence="2" id="KW-1185">Reference proteome</keyword>
<proteinExistence type="predicted"/>
<comment type="caution">
    <text evidence="1">The sequence shown here is derived from an EMBL/GenBank/DDBJ whole genome shotgun (WGS) entry which is preliminary data.</text>
</comment>
<dbReference type="RefSeq" id="WP_003415300.1">
    <property type="nucleotide sequence ID" value="NZ_ACOM01000005.1"/>
</dbReference>
<dbReference type="STRING" id="1492.ATN24_17365"/>
<name>C4IFD2_CLOBU</name>
<protein>
    <recommendedName>
        <fullName evidence="3">MazG nucleotide pyrophosphohydrolase</fullName>
    </recommendedName>
</protein>
<sequence>MEIKEVKAITLRNIDISDISLEEQIQKLDEERQEFEMAVFEALVNRSPENDAHAIEEAFDEIQAVLSYLQKTLGISAQEVMDHYYLHEAKLKSRPRKKE</sequence>
<dbReference type="AlphaFoldDB" id="C4IFD2"/>
<evidence type="ECO:0000313" key="2">
    <source>
        <dbReference type="Proteomes" id="UP000003081"/>
    </source>
</evidence>
<dbReference type="HOGENOM" id="CLU_2315302_0_0_9"/>
<gene>
    <name evidence="1" type="ORF">CLP_1636</name>
</gene>
<dbReference type="Proteomes" id="UP000003081">
    <property type="component" value="Unassembled WGS sequence"/>
</dbReference>
<evidence type="ECO:0008006" key="3">
    <source>
        <dbReference type="Google" id="ProtNLM"/>
    </source>
</evidence>
<evidence type="ECO:0000313" key="1">
    <source>
        <dbReference type="EMBL" id="EEP54447.1"/>
    </source>
</evidence>
<reference evidence="1 2" key="1">
    <citation type="submission" date="2009-08" db="EMBL/GenBank/DDBJ databases">
        <authorList>
            <person name="Shrivastava S."/>
            <person name="Brinkac L.B."/>
            <person name="Brown J.L."/>
            <person name="Bruce D.B."/>
            <person name="Detter C."/>
            <person name="Green L.D."/>
            <person name="Munk C.A."/>
            <person name="Rogers Y.C."/>
            <person name="Tapia R."/>
            <person name="Sims D.R."/>
            <person name="Smith L.A."/>
            <person name="Smith T.J."/>
            <person name="Sutton G."/>
            <person name="Brettin T."/>
        </authorList>
    </citation>
    <scope>NUCLEOTIDE SEQUENCE [LARGE SCALE GENOMIC DNA]</scope>
    <source>
        <strain evidence="2">E4 str. BoNT E BL5262</strain>
    </source>
</reference>